<feature type="domain" description="Aminomethyltransferase C-terminal" evidence="3">
    <location>
        <begin position="304"/>
        <end position="364"/>
    </location>
</feature>
<feature type="domain" description="GCVT N-terminal" evidence="2">
    <location>
        <begin position="24"/>
        <end position="279"/>
    </location>
</feature>
<dbReference type="InterPro" id="IPR029043">
    <property type="entry name" value="GcvT/YgfZ_C"/>
</dbReference>
<keyword evidence="5" id="KW-1185">Reference proteome</keyword>
<dbReference type="SUPFAM" id="SSF103025">
    <property type="entry name" value="Folate-binding domain"/>
    <property type="match status" value="1"/>
</dbReference>
<dbReference type="EMBL" id="SNYW01000009">
    <property type="protein sequence ID" value="TDQ81569.1"/>
    <property type="molecule type" value="Genomic_DNA"/>
</dbReference>
<evidence type="ECO:0000313" key="5">
    <source>
        <dbReference type="Proteomes" id="UP000295783"/>
    </source>
</evidence>
<protein>
    <submittedName>
        <fullName evidence="4">Aminomethyltransferase</fullName>
    </submittedName>
</protein>
<evidence type="ECO:0000259" key="3">
    <source>
        <dbReference type="Pfam" id="PF08669"/>
    </source>
</evidence>
<dbReference type="SUPFAM" id="SSF101790">
    <property type="entry name" value="Aminomethyltransferase beta-barrel domain"/>
    <property type="match status" value="1"/>
</dbReference>
<dbReference type="Gene3D" id="3.30.1360.120">
    <property type="entry name" value="Probable tRNA modification gtpase trme, domain 1"/>
    <property type="match status" value="1"/>
</dbReference>
<dbReference type="Proteomes" id="UP000295783">
    <property type="component" value="Unassembled WGS sequence"/>
</dbReference>
<dbReference type="InterPro" id="IPR013977">
    <property type="entry name" value="GcvT_C"/>
</dbReference>
<name>A0A4R6WPZ7_9PROT</name>
<reference evidence="4 5" key="1">
    <citation type="submission" date="2019-03" db="EMBL/GenBank/DDBJ databases">
        <title>Genomic Encyclopedia of Type Strains, Phase III (KMG-III): the genomes of soil and plant-associated and newly described type strains.</title>
        <authorList>
            <person name="Whitman W."/>
        </authorList>
    </citation>
    <scope>NUCLEOTIDE SEQUENCE [LARGE SCALE GENOMIC DNA]</scope>
    <source>
        <strain evidence="4 5">CGMCC 1.7660</strain>
    </source>
</reference>
<accession>A0A4R6WPZ7</accession>
<dbReference type="PANTHER" id="PTHR43757">
    <property type="entry name" value="AMINOMETHYLTRANSFERASE"/>
    <property type="match status" value="1"/>
</dbReference>
<dbReference type="PIRSF" id="PIRSF006487">
    <property type="entry name" value="GcvT"/>
    <property type="match status" value="1"/>
</dbReference>
<dbReference type="Pfam" id="PF08669">
    <property type="entry name" value="GCV_T_C"/>
    <property type="match status" value="1"/>
</dbReference>
<keyword evidence="4" id="KW-0808">Transferase</keyword>
<dbReference type="GO" id="GO:0008168">
    <property type="term" value="F:methyltransferase activity"/>
    <property type="evidence" value="ECO:0007669"/>
    <property type="project" value="UniProtKB-KW"/>
</dbReference>
<feature type="binding site" evidence="1">
    <location>
        <position position="203"/>
    </location>
    <ligand>
        <name>substrate</name>
    </ligand>
</feature>
<sequence>MTHVQHLKPFLKKTPFYEPMSALMHGAGWIRWQGYYSPAFYDSVQSEYFAARNGATVYDVSPLIKYAIRGRDAAKFANYLVTRDLGKIKPMNAAYTAWCDDDGRMIEEGTIFRLGENEFLLNAALHQLHWLHESAYGFAVEIEEVSEQLAGLSLQGPTSRLILEQLGVQGIGKLPHFGILETTIDGKWLRIDRAGFTGDLGYEIWVKPQDALWLWESLFRIGDPYKISPMGGHALEMTRIEAGFILVDVDYIGAHHALRPTQRVSPFEAGIGWAVALKKDSYFVGKRALQKEKAQGTSRFILSGVEIEGRKPAPGAFLYADQKGTKELGLTTSAMWSPLLKKNLAFAQLPAAYAKPGTEMWIEIWYPKEKKIERSMVRCWTRNRMFFDPPRKKEIV</sequence>
<comment type="caution">
    <text evidence="4">The sequence shown here is derived from an EMBL/GenBank/DDBJ whole genome shotgun (WGS) entry which is preliminary data.</text>
</comment>
<dbReference type="RefSeq" id="WP_133614112.1">
    <property type="nucleotide sequence ID" value="NZ_SNYW01000009.1"/>
</dbReference>
<dbReference type="InterPro" id="IPR028896">
    <property type="entry name" value="GcvT/YgfZ/DmdA"/>
</dbReference>
<dbReference type="GO" id="GO:0032259">
    <property type="term" value="P:methylation"/>
    <property type="evidence" value="ECO:0007669"/>
    <property type="project" value="UniProtKB-KW"/>
</dbReference>
<dbReference type="InterPro" id="IPR006222">
    <property type="entry name" value="GCVT_N"/>
</dbReference>
<dbReference type="GO" id="GO:0005829">
    <property type="term" value="C:cytosol"/>
    <property type="evidence" value="ECO:0007669"/>
    <property type="project" value="TreeGrafter"/>
</dbReference>
<dbReference type="InterPro" id="IPR027266">
    <property type="entry name" value="TrmE/GcvT-like"/>
</dbReference>
<proteinExistence type="predicted"/>
<evidence type="ECO:0000313" key="4">
    <source>
        <dbReference type="EMBL" id="TDQ81569.1"/>
    </source>
</evidence>
<organism evidence="4 5">
    <name type="scientific">Dongia mobilis</name>
    <dbReference type="NCBI Taxonomy" id="578943"/>
    <lineage>
        <taxon>Bacteria</taxon>
        <taxon>Pseudomonadati</taxon>
        <taxon>Pseudomonadota</taxon>
        <taxon>Alphaproteobacteria</taxon>
        <taxon>Rhodospirillales</taxon>
        <taxon>Dongiaceae</taxon>
        <taxon>Dongia</taxon>
    </lineage>
</organism>
<evidence type="ECO:0000256" key="1">
    <source>
        <dbReference type="PIRSR" id="PIRSR006487-1"/>
    </source>
</evidence>
<evidence type="ECO:0000259" key="2">
    <source>
        <dbReference type="Pfam" id="PF01571"/>
    </source>
</evidence>
<gene>
    <name evidence="4" type="ORF">A8950_2638</name>
</gene>
<dbReference type="AlphaFoldDB" id="A0A4R6WPZ7"/>
<dbReference type="PANTHER" id="PTHR43757:SF2">
    <property type="entry name" value="AMINOMETHYLTRANSFERASE, MITOCHONDRIAL"/>
    <property type="match status" value="1"/>
</dbReference>
<dbReference type="OrthoDB" id="9772660at2"/>
<dbReference type="Pfam" id="PF01571">
    <property type="entry name" value="GCV_T"/>
    <property type="match status" value="1"/>
</dbReference>
<keyword evidence="4" id="KW-0489">Methyltransferase</keyword>